<dbReference type="Proteomes" id="UP001162131">
    <property type="component" value="Unassembled WGS sequence"/>
</dbReference>
<evidence type="ECO:0000313" key="1">
    <source>
        <dbReference type="EMBL" id="CAG9319028.1"/>
    </source>
</evidence>
<evidence type="ECO:0000313" key="2">
    <source>
        <dbReference type="Proteomes" id="UP001162131"/>
    </source>
</evidence>
<dbReference type="Gene3D" id="2.130.10.10">
    <property type="entry name" value="YVTN repeat-like/Quinoprotein amine dehydrogenase"/>
    <property type="match status" value="1"/>
</dbReference>
<dbReference type="InterPro" id="IPR011047">
    <property type="entry name" value="Quinoprotein_ADH-like_sf"/>
</dbReference>
<dbReference type="AlphaFoldDB" id="A0AAU9IZB5"/>
<name>A0AAU9IZB5_9CILI</name>
<dbReference type="SUPFAM" id="SSF50998">
    <property type="entry name" value="Quinoprotein alcohol dehydrogenase-like"/>
    <property type="match status" value="1"/>
</dbReference>
<proteinExistence type="predicted"/>
<gene>
    <name evidence="1" type="ORF">BSTOLATCC_MIC22379</name>
</gene>
<accession>A0AAU9IZB5</accession>
<dbReference type="InterPro" id="IPR015943">
    <property type="entry name" value="WD40/YVTN_repeat-like_dom_sf"/>
</dbReference>
<sequence length="362" mass="41671">MKANNLSEFLLSRETGSIPSHITTQRFPMRSSWTPKLIFPHMDVTNSVIWIKGRENYTISLNKSGKAVYRTILPLSPPIMLSQPNEHVYKVCLSSKGAFLILKRNNERYLQFFTISDESLKNGSLTRVRVLEKLVIEFRSYEEIDYERQILSVKVGNRYQLWSLESEEIILDYPLPPSTKIRYYKGYLILCSQEERGLKFTVRNIDNSEMYLVRIMGGSNVYHFEVCRNWLVVSMKEHHIQLINLITKETKWIKKGDVTQYYEIDCEDDSLLTFSDGSAVLISNPDIDFTLGSPNSMYVDIEGMLLAFSNDTSAIRVLDLKTSKIINSIEVKKRGEVTCIGLNDETQQIFVGLKSGKICLLD</sequence>
<protein>
    <submittedName>
        <fullName evidence="1">Uncharacterized protein</fullName>
    </submittedName>
</protein>
<dbReference type="EMBL" id="CAJZBQ010000021">
    <property type="protein sequence ID" value="CAG9319028.1"/>
    <property type="molecule type" value="Genomic_DNA"/>
</dbReference>
<organism evidence="1 2">
    <name type="scientific">Blepharisma stoltei</name>
    <dbReference type="NCBI Taxonomy" id="1481888"/>
    <lineage>
        <taxon>Eukaryota</taxon>
        <taxon>Sar</taxon>
        <taxon>Alveolata</taxon>
        <taxon>Ciliophora</taxon>
        <taxon>Postciliodesmatophora</taxon>
        <taxon>Heterotrichea</taxon>
        <taxon>Heterotrichida</taxon>
        <taxon>Blepharismidae</taxon>
        <taxon>Blepharisma</taxon>
    </lineage>
</organism>
<keyword evidence="2" id="KW-1185">Reference proteome</keyword>
<reference evidence="1" key="1">
    <citation type="submission" date="2021-09" db="EMBL/GenBank/DDBJ databases">
        <authorList>
            <consortium name="AG Swart"/>
            <person name="Singh M."/>
            <person name="Singh A."/>
            <person name="Seah K."/>
            <person name="Emmerich C."/>
        </authorList>
    </citation>
    <scope>NUCLEOTIDE SEQUENCE</scope>
    <source>
        <strain evidence="1">ATCC30299</strain>
    </source>
</reference>
<comment type="caution">
    <text evidence="1">The sequence shown here is derived from an EMBL/GenBank/DDBJ whole genome shotgun (WGS) entry which is preliminary data.</text>
</comment>